<name>A0AAE3H396_9BACT</name>
<evidence type="ECO:0000256" key="1">
    <source>
        <dbReference type="ARBA" id="ARBA00023015"/>
    </source>
</evidence>
<evidence type="ECO:0000256" key="2">
    <source>
        <dbReference type="ARBA" id="ARBA00023125"/>
    </source>
</evidence>
<dbReference type="Gene3D" id="3.40.50.2300">
    <property type="match status" value="2"/>
</dbReference>
<dbReference type="Gene3D" id="1.10.10.10">
    <property type="entry name" value="Winged helix-like DNA-binding domain superfamily/Winged helix DNA-binding domain"/>
    <property type="match status" value="1"/>
</dbReference>
<gene>
    <name evidence="5" type="ORF">EGI31_11260</name>
</gene>
<dbReference type="SMART" id="SM00345">
    <property type="entry name" value="HTH_GNTR"/>
    <property type="match status" value="1"/>
</dbReference>
<dbReference type="RefSeq" id="WP_255037315.1">
    <property type="nucleotide sequence ID" value="NZ_RJUF01000031.1"/>
</dbReference>
<dbReference type="InterPro" id="IPR028082">
    <property type="entry name" value="Peripla_BP_I"/>
</dbReference>
<sequence>MKKSDNLNRVLSINEKDKTPKYKQIVNAIVNDIERGYYKKNDQLMSITELSIEHLLSRDTVEKAYRELKRLGHIESVHGKGYFVKASRENKMRVLLVMNKMSSYKKLIYYALLKGLGENSIVDLQIHNYSADSFEDIIDRNLGKYNFYVVMPHFLESKEVYLPILNKIPKSELLLLDKYVHEFKDVPTIYQDFEQDIFTAFEKNLTKIKKYKKLYLVFPDDNNYPAEIMKGFRTFCAYNNLSAKVFSSAESALESHESNVLYVVIEEYDLADVIKYSKKNELVLGRDMGIISFNETTLKEVLDITVITTDFEAMGRRAAEVVLQKIFVSEKNPFYLINRGSA</sequence>
<dbReference type="InterPro" id="IPR000524">
    <property type="entry name" value="Tscrpt_reg_HTH_GntR"/>
</dbReference>
<dbReference type="EMBL" id="RJUF01000031">
    <property type="protein sequence ID" value="MCP9763535.1"/>
    <property type="molecule type" value="Genomic_DNA"/>
</dbReference>
<feature type="domain" description="HTH gntR-type" evidence="4">
    <location>
        <begin position="19"/>
        <end position="87"/>
    </location>
</feature>
<dbReference type="GO" id="GO:0003677">
    <property type="term" value="F:DNA binding"/>
    <property type="evidence" value="ECO:0007669"/>
    <property type="project" value="UniProtKB-KW"/>
</dbReference>
<keyword evidence="3" id="KW-0804">Transcription</keyword>
<proteinExistence type="predicted"/>
<evidence type="ECO:0000259" key="4">
    <source>
        <dbReference type="PROSITE" id="PS50949"/>
    </source>
</evidence>
<reference evidence="5 6" key="1">
    <citation type="submission" date="2018-11" db="EMBL/GenBank/DDBJ databases">
        <title>Novel bacteria species description.</title>
        <authorList>
            <person name="Han J.-H."/>
        </authorList>
    </citation>
    <scope>NUCLEOTIDE SEQUENCE [LARGE SCALE GENOMIC DNA]</scope>
    <source>
        <strain evidence="5 6">KCTC23259</strain>
    </source>
</reference>
<comment type="caution">
    <text evidence="5">The sequence shown here is derived from an EMBL/GenBank/DDBJ whole genome shotgun (WGS) entry which is preliminary data.</text>
</comment>
<evidence type="ECO:0000313" key="5">
    <source>
        <dbReference type="EMBL" id="MCP9763535.1"/>
    </source>
</evidence>
<protein>
    <submittedName>
        <fullName evidence="5">GntR family transcriptional regulator</fullName>
    </submittedName>
</protein>
<dbReference type="InterPro" id="IPR036388">
    <property type="entry name" value="WH-like_DNA-bd_sf"/>
</dbReference>
<keyword evidence="2" id="KW-0238">DNA-binding</keyword>
<dbReference type="AlphaFoldDB" id="A0AAE3H396"/>
<dbReference type="GO" id="GO:0003700">
    <property type="term" value="F:DNA-binding transcription factor activity"/>
    <property type="evidence" value="ECO:0007669"/>
    <property type="project" value="InterPro"/>
</dbReference>
<evidence type="ECO:0000313" key="6">
    <source>
        <dbReference type="Proteomes" id="UP001204144"/>
    </source>
</evidence>
<dbReference type="PANTHER" id="PTHR38445">
    <property type="entry name" value="HTH-TYPE TRANSCRIPTIONAL REPRESSOR YTRA"/>
    <property type="match status" value="1"/>
</dbReference>
<dbReference type="InterPro" id="IPR036390">
    <property type="entry name" value="WH_DNA-bd_sf"/>
</dbReference>
<organism evidence="5 6">
    <name type="scientific">Lacihabitans soyangensis</name>
    <dbReference type="NCBI Taxonomy" id="869394"/>
    <lineage>
        <taxon>Bacteria</taxon>
        <taxon>Pseudomonadati</taxon>
        <taxon>Bacteroidota</taxon>
        <taxon>Cytophagia</taxon>
        <taxon>Cytophagales</taxon>
        <taxon>Leadbetterellaceae</taxon>
        <taxon>Lacihabitans</taxon>
    </lineage>
</organism>
<dbReference type="PANTHER" id="PTHR38445:SF10">
    <property type="entry name" value="GNTR-FAMILY TRANSCRIPTIONAL REGULATOR"/>
    <property type="match status" value="1"/>
</dbReference>
<dbReference type="SUPFAM" id="SSF53822">
    <property type="entry name" value="Periplasmic binding protein-like I"/>
    <property type="match status" value="1"/>
</dbReference>
<evidence type="ECO:0000256" key="3">
    <source>
        <dbReference type="ARBA" id="ARBA00023163"/>
    </source>
</evidence>
<dbReference type="SUPFAM" id="SSF46785">
    <property type="entry name" value="Winged helix' DNA-binding domain"/>
    <property type="match status" value="1"/>
</dbReference>
<keyword evidence="6" id="KW-1185">Reference proteome</keyword>
<dbReference type="PROSITE" id="PS50949">
    <property type="entry name" value="HTH_GNTR"/>
    <property type="match status" value="1"/>
</dbReference>
<dbReference type="Pfam" id="PF00392">
    <property type="entry name" value="GntR"/>
    <property type="match status" value="1"/>
</dbReference>
<accession>A0AAE3H396</accession>
<dbReference type="Proteomes" id="UP001204144">
    <property type="component" value="Unassembled WGS sequence"/>
</dbReference>
<keyword evidence="1" id="KW-0805">Transcription regulation</keyword>
<dbReference type="CDD" id="cd07377">
    <property type="entry name" value="WHTH_GntR"/>
    <property type="match status" value="1"/>
</dbReference>